<dbReference type="Gene3D" id="3.40.190.10">
    <property type="entry name" value="Periplasmic binding protein-like II"/>
    <property type="match status" value="1"/>
</dbReference>
<dbReference type="AlphaFoldDB" id="A0A7T0KPD6"/>
<evidence type="ECO:0000256" key="2">
    <source>
        <dbReference type="ARBA" id="ARBA00005695"/>
    </source>
</evidence>
<dbReference type="GO" id="GO:0030313">
    <property type="term" value="C:cell envelope"/>
    <property type="evidence" value="ECO:0007669"/>
    <property type="project" value="UniProtKB-SubCell"/>
</dbReference>
<proteinExistence type="inferred from homology"/>
<dbReference type="CDD" id="cd08492">
    <property type="entry name" value="PBP2_NikA_DppA_OppA_like_15"/>
    <property type="match status" value="1"/>
</dbReference>
<dbReference type="InterPro" id="IPR030678">
    <property type="entry name" value="Peptide/Ni-bd"/>
</dbReference>
<dbReference type="NCBIfam" id="TIGR04028">
    <property type="entry name" value="SBP_KPN_01854"/>
    <property type="match status" value="1"/>
</dbReference>
<dbReference type="PANTHER" id="PTHR30290:SF10">
    <property type="entry name" value="PERIPLASMIC OLIGOPEPTIDE-BINDING PROTEIN-RELATED"/>
    <property type="match status" value="1"/>
</dbReference>
<sequence length="549" mass="59593">MDAVKSVLRRVPVIVVAGVVLASCAAADGRKSTSAAPGHEVLTYLEPNWFTGLYPPSAGFYPNGGVVNQITDRLLYQDPETLELEPWIATDLPEVNDDATVFTFDIRTDVTYSDGTPMTAQNVVNNIDLYGKGDKSRLLSKSEQINNYSHGEVVDEDTVRFYFSAPSPGFAQAVSVYNAGLLADASLTMRNEEFGPGNAVNVIGSGPFVISGETLGTDLTLSAREDYNWAPPSSPHQGRARIGGVRYMLAAEEGMRTGAVLSGQADIVRGVTAPAERHLQDNAINVYARGTNSMNNQLGLRFNHPLLSDIRVRQAIAHAVNREEILRVLFSPSYPLATSTVAATGLGYAPQDPAAYEFDLAESRRLLADAGWQPGPDGILVKDGARMTLRVNVAGPQPRSREVQTMIQEQLREVGIELQINSGDNATQNMDAKDQNKIQIYHSMVGRASYDAIESLYAVGARDVFINRDTEGNVADPHLEDLLQAVVTTPDEAGRSAAVEAVQNYITEQAYAVPLFEEPQVYAMSPRVKGFTAEAVARPSFYGVYVEEK</sequence>
<evidence type="ECO:0000259" key="5">
    <source>
        <dbReference type="Pfam" id="PF00496"/>
    </source>
</evidence>
<name>A0A7T0KPD6_9CORY</name>
<dbReference type="GO" id="GO:0042597">
    <property type="term" value="C:periplasmic space"/>
    <property type="evidence" value="ECO:0007669"/>
    <property type="project" value="UniProtKB-ARBA"/>
</dbReference>
<protein>
    <submittedName>
        <fullName evidence="6">TIGR04028 family ABC transporter substrate-binding protein</fullName>
    </submittedName>
</protein>
<dbReference type="KEGG" id="cqn:G7Y29_01970"/>
<dbReference type="GO" id="GO:0015833">
    <property type="term" value="P:peptide transport"/>
    <property type="evidence" value="ECO:0007669"/>
    <property type="project" value="TreeGrafter"/>
</dbReference>
<dbReference type="Gene3D" id="3.10.105.10">
    <property type="entry name" value="Dipeptide-binding Protein, Domain 3"/>
    <property type="match status" value="1"/>
</dbReference>
<dbReference type="PIRSF" id="PIRSF002741">
    <property type="entry name" value="MppA"/>
    <property type="match status" value="1"/>
</dbReference>
<dbReference type="EMBL" id="CP064955">
    <property type="protein sequence ID" value="QPK84224.1"/>
    <property type="molecule type" value="Genomic_DNA"/>
</dbReference>
<dbReference type="InterPro" id="IPR039424">
    <property type="entry name" value="SBP_5"/>
</dbReference>
<evidence type="ECO:0000256" key="1">
    <source>
        <dbReference type="ARBA" id="ARBA00004196"/>
    </source>
</evidence>
<organism evidence="6 7">
    <name type="scientific">Corynebacterium qintianiae</name>
    <dbReference type="NCBI Taxonomy" id="2709392"/>
    <lineage>
        <taxon>Bacteria</taxon>
        <taxon>Bacillati</taxon>
        <taxon>Actinomycetota</taxon>
        <taxon>Actinomycetes</taxon>
        <taxon>Mycobacteriales</taxon>
        <taxon>Corynebacteriaceae</taxon>
        <taxon>Corynebacterium</taxon>
    </lineage>
</organism>
<feature type="domain" description="Solute-binding protein family 5" evidence="5">
    <location>
        <begin position="83"/>
        <end position="459"/>
    </location>
</feature>
<reference evidence="6 7" key="1">
    <citation type="submission" date="2020-11" db="EMBL/GenBank/DDBJ databases">
        <title>Corynebacterium sp. MC1420.</title>
        <authorList>
            <person name="Zhou J."/>
        </authorList>
    </citation>
    <scope>NUCLEOTIDE SEQUENCE [LARGE SCALE GENOMIC DNA]</scope>
    <source>
        <strain evidence="6 7">MC1420</strain>
    </source>
</reference>
<dbReference type="InterPro" id="IPR000914">
    <property type="entry name" value="SBP_5_dom"/>
</dbReference>
<dbReference type="Pfam" id="PF00496">
    <property type="entry name" value="SBP_bac_5"/>
    <property type="match status" value="1"/>
</dbReference>
<gene>
    <name evidence="6" type="ORF">G7Y29_01970</name>
</gene>
<dbReference type="GO" id="GO:1904680">
    <property type="term" value="F:peptide transmembrane transporter activity"/>
    <property type="evidence" value="ECO:0007669"/>
    <property type="project" value="TreeGrafter"/>
</dbReference>
<evidence type="ECO:0000313" key="6">
    <source>
        <dbReference type="EMBL" id="QPK84224.1"/>
    </source>
</evidence>
<comment type="subcellular location">
    <subcellularLocation>
        <location evidence="1">Cell envelope</location>
    </subcellularLocation>
</comment>
<dbReference type="InterPro" id="IPR023920">
    <property type="entry name" value="ABC_transptr_sub-bd_KPN01854"/>
</dbReference>
<dbReference type="PROSITE" id="PS51257">
    <property type="entry name" value="PROKAR_LIPOPROTEIN"/>
    <property type="match status" value="1"/>
</dbReference>
<dbReference type="Proteomes" id="UP000594586">
    <property type="component" value="Chromosome"/>
</dbReference>
<evidence type="ECO:0000256" key="3">
    <source>
        <dbReference type="ARBA" id="ARBA00022448"/>
    </source>
</evidence>
<dbReference type="GO" id="GO:0043190">
    <property type="term" value="C:ATP-binding cassette (ABC) transporter complex"/>
    <property type="evidence" value="ECO:0007669"/>
    <property type="project" value="InterPro"/>
</dbReference>
<evidence type="ECO:0000313" key="7">
    <source>
        <dbReference type="Proteomes" id="UP000594586"/>
    </source>
</evidence>
<dbReference type="SUPFAM" id="SSF53850">
    <property type="entry name" value="Periplasmic binding protein-like II"/>
    <property type="match status" value="1"/>
</dbReference>
<keyword evidence="7" id="KW-1185">Reference proteome</keyword>
<dbReference type="PANTHER" id="PTHR30290">
    <property type="entry name" value="PERIPLASMIC BINDING COMPONENT OF ABC TRANSPORTER"/>
    <property type="match status" value="1"/>
</dbReference>
<accession>A0A7T0KPD6</accession>
<keyword evidence="4" id="KW-0732">Signal</keyword>
<keyword evidence="3" id="KW-0813">Transport</keyword>
<comment type="similarity">
    <text evidence="2">Belongs to the bacterial solute-binding protein 5 family.</text>
</comment>
<evidence type="ECO:0000256" key="4">
    <source>
        <dbReference type="ARBA" id="ARBA00022729"/>
    </source>
</evidence>